<feature type="non-terminal residue" evidence="1">
    <location>
        <position position="321"/>
    </location>
</feature>
<organism evidence="1 2">
    <name type="scientific">Candidatus Mediterraneibacter gallistercoris</name>
    <dbReference type="NCBI Taxonomy" id="2838671"/>
    <lineage>
        <taxon>Bacteria</taxon>
        <taxon>Bacillati</taxon>
        <taxon>Bacillota</taxon>
        <taxon>Clostridia</taxon>
        <taxon>Lachnospirales</taxon>
        <taxon>Lachnospiraceae</taxon>
        <taxon>Mediterraneibacter</taxon>
    </lineage>
</organism>
<reference evidence="1" key="2">
    <citation type="submission" date="2021-04" db="EMBL/GenBank/DDBJ databases">
        <authorList>
            <person name="Gilroy R."/>
        </authorList>
    </citation>
    <scope>NUCLEOTIDE SEQUENCE</scope>
    <source>
        <strain evidence="1">CHK165-2605</strain>
    </source>
</reference>
<reference evidence="1" key="1">
    <citation type="journal article" date="2021" name="PeerJ">
        <title>Extensive microbial diversity within the chicken gut microbiome revealed by metagenomics and culture.</title>
        <authorList>
            <person name="Gilroy R."/>
            <person name="Ravi A."/>
            <person name="Getino M."/>
            <person name="Pursley I."/>
            <person name="Horton D.L."/>
            <person name="Alikhan N.F."/>
            <person name="Baker D."/>
            <person name="Gharbi K."/>
            <person name="Hall N."/>
            <person name="Watson M."/>
            <person name="Adriaenssens E.M."/>
            <person name="Foster-Nyarko E."/>
            <person name="Jarju S."/>
            <person name="Secka A."/>
            <person name="Antonio M."/>
            <person name="Oren A."/>
            <person name="Chaudhuri R.R."/>
            <person name="La Ragione R."/>
            <person name="Hildebrand F."/>
            <person name="Pallen M.J."/>
        </authorList>
    </citation>
    <scope>NUCLEOTIDE SEQUENCE</scope>
    <source>
        <strain evidence="1">CHK165-2605</strain>
    </source>
</reference>
<proteinExistence type="predicted"/>
<evidence type="ECO:0000313" key="1">
    <source>
        <dbReference type="EMBL" id="HJC42738.1"/>
    </source>
</evidence>
<dbReference type="EMBL" id="DWWI01000077">
    <property type="protein sequence ID" value="HJC42738.1"/>
    <property type="molecule type" value="Genomic_DNA"/>
</dbReference>
<comment type="caution">
    <text evidence="1">The sequence shown here is derived from an EMBL/GenBank/DDBJ whole genome shotgun (WGS) entry which is preliminary data.</text>
</comment>
<dbReference type="AlphaFoldDB" id="A0A9D2P5I1"/>
<name>A0A9D2P5I1_9FIRM</name>
<accession>A0A9D2P5I1</accession>
<protein>
    <submittedName>
        <fullName evidence="1">Transposase</fullName>
    </submittedName>
</protein>
<gene>
    <name evidence="1" type="ORF">H9756_03505</name>
</gene>
<evidence type="ECO:0000313" key="2">
    <source>
        <dbReference type="Proteomes" id="UP000823895"/>
    </source>
</evidence>
<sequence length="321" mass="36589">MKEANVYADDFWRSFAKEGDLMNFLRRRSQSSDWMRRPAKKLRLLPLEEEKVQQTFTQEAYTDAIIHDTMKHTQMMLKVEKGYYPVRDCAIHTILTRAGIKGEALKRLSPQNYAKIVNLCLQTAKGMALIRFADGKVSAVHGGDESDYRILDMEQIFKETIFYLQQNFPGTKYIPESGSYDHSCATAMWELSGKPELLDTYQNALKTYGVEREVYAPAIRLSTSDVGAKSVTLHQMLLCDSNSREINLGNPIRLAHGGKADINAFRRNLDLICIRYQEAVNNLTQLLTIPVRHPVNCMIGMMKTLKIPRKIGNQAVEMFVA</sequence>
<dbReference type="Proteomes" id="UP000823895">
    <property type="component" value="Unassembled WGS sequence"/>
</dbReference>